<dbReference type="InterPro" id="IPR009003">
    <property type="entry name" value="Peptidase_S1_PA"/>
</dbReference>
<organism evidence="1">
    <name type="scientific">viral metagenome</name>
    <dbReference type="NCBI Taxonomy" id="1070528"/>
    <lineage>
        <taxon>unclassified sequences</taxon>
        <taxon>metagenomes</taxon>
        <taxon>organismal metagenomes</taxon>
    </lineage>
</organism>
<reference evidence="1" key="1">
    <citation type="journal article" date="2020" name="Nature">
        <title>Giant virus diversity and host interactions through global metagenomics.</title>
        <authorList>
            <person name="Schulz F."/>
            <person name="Roux S."/>
            <person name="Paez-Espino D."/>
            <person name="Jungbluth S."/>
            <person name="Walsh D.A."/>
            <person name="Denef V.J."/>
            <person name="McMahon K.D."/>
            <person name="Konstantinidis K.T."/>
            <person name="Eloe-Fadrosh E.A."/>
            <person name="Kyrpides N.C."/>
            <person name="Woyke T."/>
        </authorList>
    </citation>
    <scope>NUCLEOTIDE SEQUENCE</scope>
    <source>
        <strain evidence="1">GVMAG-M-3300025727-45</strain>
    </source>
</reference>
<dbReference type="SUPFAM" id="SSF50494">
    <property type="entry name" value="Trypsin-like serine proteases"/>
    <property type="match status" value="1"/>
</dbReference>
<proteinExistence type="predicted"/>
<sequence length="413" mass="46201">MSSVRRGSRFRSASKQVIKNLNEAKEETSTTLRVIKKKKEELNNVIHVEEIRDNVTDIISNISGTVTDIINLPTNNILKSYSDVYESCINAIVMIITYVGEEVINGTGYFVHYPENLIITSLSNIVPYNKKYNIDNVTRVVCHIIPENKIYECTCVGIDFINGIAVLKPINTISKSEHLKWGKGTNAIIGEHIMSFNRVSSSEQTTPLLSCIVTHNHYQANSGIPETILLNNDLTMICDGQPVVNMSSQLIGMIVTLKNINNQTIQKSCINSNIIVNSIKRILSSYKDNKSVSIVYMQLGIKYEQVTFNDIVDTGYEIINGIKITSVHKKSNLKKQVKEGDIITHMNDIKIGNGDDHHSFTTLINVIDPNTLENADSVYITLRTCDQKPAFKTSETLKVKLINDTRLTASGYV</sequence>
<dbReference type="AlphaFoldDB" id="A0A6C0J1X8"/>
<dbReference type="EMBL" id="MN740312">
    <property type="protein sequence ID" value="QHT99674.1"/>
    <property type="molecule type" value="Genomic_DNA"/>
</dbReference>
<evidence type="ECO:0008006" key="2">
    <source>
        <dbReference type="Google" id="ProtNLM"/>
    </source>
</evidence>
<accession>A0A6C0J1X8</accession>
<evidence type="ECO:0000313" key="1">
    <source>
        <dbReference type="EMBL" id="QHT99674.1"/>
    </source>
</evidence>
<protein>
    <recommendedName>
        <fullName evidence="2">PDZ domain-containing protein</fullName>
    </recommendedName>
</protein>
<dbReference type="Gene3D" id="2.40.10.120">
    <property type="match status" value="1"/>
</dbReference>
<name>A0A6C0J1X8_9ZZZZ</name>